<keyword evidence="2" id="KW-1185">Reference proteome</keyword>
<name>A0ABT4M239_9BURK</name>
<comment type="caution">
    <text evidence="1">The sequence shown here is derived from an EMBL/GenBank/DDBJ whole genome shotgun (WGS) entry which is preliminary data.</text>
</comment>
<reference evidence="1" key="1">
    <citation type="submission" date="2022-12" db="EMBL/GenBank/DDBJ databases">
        <title>Bacterial isolates from different developmental stages of Nematostella vectensis.</title>
        <authorList>
            <person name="Fraune S."/>
        </authorList>
    </citation>
    <scope>NUCLEOTIDE SEQUENCE</scope>
    <source>
        <strain evidence="1">G21619-S1</strain>
    </source>
</reference>
<evidence type="ECO:0000313" key="1">
    <source>
        <dbReference type="EMBL" id="MCZ4328515.1"/>
    </source>
</evidence>
<proteinExistence type="predicted"/>
<dbReference type="Proteomes" id="UP001068379">
    <property type="component" value="Unassembled WGS sequence"/>
</dbReference>
<sequence>MATMDIVRVLSLAALPFTLYFAWTKIGCKVDVKVTYGGNRHSAYGIKEITLINRKDKSIAIFEAFAASSDMVLTLRTFSPPLVLKAYEAVNIEVQEASAYYVGDQEVDLLSQIDDLQLNVFLATPSKLVKCRPHDVSSAIGYARKHGRKLVCVSRHTFNGRVYSKKVKYAICCTVDGEHKTFFIDSGGFIDWGFRPNGLHADQLVNAQAVKNALDSIGADQIIGPYIVEAMP</sequence>
<evidence type="ECO:0000313" key="2">
    <source>
        <dbReference type="Proteomes" id="UP001068379"/>
    </source>
</evidence>
<accession>A0ABT4M239</accession>
<organism evidence="1 2">
    <name type="scientific">Castellaniella denitrificans</name>
    <dbReference type="NCBI Taxonomy" id="56119"/>
    <lineage>
        <taxon>Bacteria</taxon>
        <taxon>Pseudomonadati</taxon>
        <taxon>Pseudomonadota</taxon>
        <taxon>Betaproteobacteria</taxon>
        <taxon>Burkholderiales</taxon>
        <taxon>Alcaligenaceae</taxon>
        <taxon>Castellaniella</taxon>
    </lineage>
</organism>
<dbReference type="EMBL" id="JAPWHE010000001">
    <property type="protein sequence ID" value="MCZ4328515.1"/>
    <property type="molecule type" value="Genomic_DNA"/>
</dbReference>
<gene>
    <name evidence="1" type="ORF">O4H32_00920</name>
</gene>
<protein>
    <submittedName>
        <fullName evidence="1">Uncharacterized protein</fullName>
    </submittedName>
</protein>
<dbReference type="RefSeq" id="WP_269355846.1">
    <property type="nucleotide sequence ID" value="NZ_JAPWHE010000001.1"/>
</dbReference>